<dbReference type="AlphaFoldDB" id="A0A5B8JEQ0"/>
<dbReference type="Pfam" id="PF13460">
    <property type="entry name" value="NAD_binding_10"/>
    <property type="match status" value="1"/>
</dbReference>
<dbReference type="PANTHER" id="PTHR43162:SF1">
    <property type="entry name" value="PRESTALK A DIFFERENTIATION PROTEIN A"/>
    <property type="match status" value="1"/>
</dbReference>
<proteinExistence type="predicted"/>
<keyword evidence="3" id="KW-1185">Reference proteome</keyword>
<feature type="domain" description="NAD(P)-binding" evidence="1">
    <location>
        <begin position="7"/>
        <end position="173"/>
    </location>
</feature>
<dbReference type="Proteomes" id="UP000320580">
    <property type="component" value="Chromosome"/>
</dbReference>
<evidence type="ECO:0000259" key="1">
    <source>
        <dbReference type="Pfam" id="PF13460"/>
    </source>
</evidence>
<dbReference type="SUPFAM" id="SSF51735">
    <property type="entry name" value="NAD(P)-binding Rossmann-fold domains"/>
    <property type="match status" value="1"/>
</dbReference>
<dbReference type="RefSeq" id="WP_146481686.1">
    <property type="nucleotide sequence ID" value="NZ_CP042266.1"/>
</dbReference>
<reference evidence="2 3" key="1">
    <citation type="submission" date="2019-07" db="EMBL/GenBank/DDBJ databases">
        <authorList>
            <person name="Zhu P."/>
        </authorList>
    </citation>
    <scope>NUCLEOTIDE SEQUENCE [LARGE SCALE GENOMIC DNA]</scope>
    <source>
        <strain evidence="2 3">SSL-25</strain>
    </source>
</reference>
<dbReference type="InterPro" id="IPR051604">
    <property type="entry name" value="Ergot_Alk_Oxidoreductase"/>
</dbReference>
<name>A0A5B8JEQ0_9ACTN</name>
<dbReference type="Gene3D" id="3.40.50.720">
    <property type="entry name" value="NAD(P)-binding Rossmann-like Domain"/>
    <property type="match status" value="1"/>
</dbReference>
<accession>A0A5B8JEQ0</accession>
<dbReference type="Gene3D" id="3.90.25.10">
    <property type="entry name" value="UDP-galactose 4-epimerase, domain 1"/>
    <property type="match status" value="1"/>
</dbReference>
<evidence type="ECO:0000313" key="2">
    <source>
        <dbReference type="EMBL" id="QDY78371.1"/>
    </source>
</evidence>
<protein>
    <submittedName>
        <fullName evidence="2">NmrA family transcriptional regulator</fullName>
    </submittedName>
</protein>
<dbReference type="InterPro" id="IPR036291">
    <property type="entry name" value="NAD(P)-bd_dom_sf"/>
</dbReference>
<dbReference type="OrthoDB" id="116343at2"/>
<dbReference type="InterPro" id="IPR016040">
    <property type="entry name" value="NAD(P)-bd_dom"/>
</dbReference>
<gene>
    <name evidence="2" type="ORF">FQU76_19840</name>
</gene>
<dbReference type="KEGG" id="sqz:FQU76_19840"/>
<dbReference type="PANTHER" id="PTHR43162">
    <property type="match status" value="1"/>
</dbReference>
<sequence>MTILVTGATGNIGRLVVRELAGRGVPSRALTRDPAKAAGFPAGVEAAVGDLARPESLADALKGVDRLVLFPYPDTAEEVVALAKAAGVRRIVVLSSAAVTSGYDTTFHLPVERAVEASGLEWTFIRPGEFAANKLELWGPSVRSERTVYDASPDWAASPVHEADIADAIVTALLADGHTGRAYTFNGPESLTVREQVALLSRALGESIRVEEVTPLELRERYLAQGGFAAASADFMLGFETYDGEVVDEEPDLDLSEALVDASAEIVTGRPARTFGEWARENAKAFW</sequence>
<organism evidence="2 3">
    <name type="scientific">Streptomyces qinzhouensis</name>
    <dbReference type="NCBI Taxonomy" id="2599401"/>
    <lineage>
        <taxon>Bacteria</taxon>
        <taxon>Bacillati</taxon>
        <taxon>Actinomycetota</taxon>
        <taxon>Actinomycetes</taxon>
        <taxon>Kitasatosporales</taxon>
        <taxon>Streptomycetaceae</taxon>
        <taxon>Streptomyces</taxon>
    </lineage>
</organism>
<evidence type="ECO:0000313" key="3">
    <source>
        <dbReference type="Proteomes" id="UP000320580"/>
    </source>
</evidence>
<dbReference type="EMBL" id="CP042266">
    <property type="protein sequence ID" value="QDY78371.1"/>
    <property type="molecule type" value="Genomic_DNA"/>
</dbReference>